<dbReference type="InterPro" id="IPR036237">
    <property type="entry name" value="Xyl_isomerase-like_sf"/>
</dbReference>
<dbReference type="RefSeq" id="WP_145029636.1">
    <property type="nucleotide sequence ID" value="NZ_CP036271.1"/>
</dbReference>
<dbReference type="KEGG" id="ccos:Pan44_20060"/>
<evidence type="ECO:0000313" key="2">
    <source>
        <dbReference type="EMBL" id="QDT53979.1"/>
    </source>
</evidence>
<dbReference type="SUPFAM" id="SSF51658">
    <property type="entry name" value="Xylose isomerase-like"/>
    <property type="match status" value="1"/>
</dbReference>
<dbReference type="PANTHER" id="PTHR12110:SF21">
    <property type="entry name" value="XYLOSE ISOMERASE-LIKE TIM BARREL DOMAIN-CONTAINING PROTEIN"/>
    <property type="match status" value="1"/>
</dbReference>
<reference evidence="2 3" key="1">
    <citation type="submission" date="2019-02" db="EMBL/GenBank/DDBJ databases">
        <title>Deep-cultivation of Planctomycetes and their phenomic and genomic characterization uncovers novel biology.</title>
        <authorList>
            <person name="Wiegand S."/>
            <person name="Jogler M."/>
            <person name="Boedeker C."/>
            <person name="Pinto D."/>
            <person name="Vollmers J."/>
            <person name="Rivas-Marin E."/>
            <person name="Kohn T."/>
            <person name="Peeters S.H."/>
            <person name="Heuer A."/>
            <person name="Rast P."/>
            <person name="Oberbeckmann S."/>
            <person name="Bunk B."/>
            <person name="Jeske O."/>
            <person name="Meyerdierks A."/>
            <person name="Storesund J.E."/>
            <person name="Kallscheuer N."/>
            <person name="Luecker S."/>
            <person name="Lage O.M."/>
            <person name="Pohl T."/>
            <person name="Merkel B.J."/>
            <person name="Hornburger P."/>
            <person name="Mueller R.-W."/>
            <person name="Bruemmer F."/>
            <person name="Labrenz M."/>
            <person name="Spormann A.M."/>
            <person name="Op den Camp H."/>
            <person name="Overmann J."/>
            <person name="Amann R."/>
            <person name="Jetten M.S.M."/>
            <person name="Mascher T."/>
            <person name="Medema M.H."/>
            <person name="Devos D.P."/>
            <person name="Kaster A.-K."/>
            <person name="Ovreas L."/>
            <person name="Rohde M."/>
            <person name="Galperin M.Y."/>
            <person name="Jogler C."/>
        </authorList>
    </citation>
    <scope>NUCLEOTIDE SEQUENCE [LARGE SCALE GENOMIC DNA]</scope>
    <source>
        <strain evidence="2 3">Pan44</strain>
    </source>
</reference>
<dbReference type="OrthoDB" id="9779184at2"/>
<evidence type="ECO:0000259" key="1">
    <source>
        <dbReference type="Pfam" id="PF01261"/>
    </source>
</evidence>
<dbReference type="Proteomes" id="UP000315700">
    <property type="component" value="Chromosome"/>
</dbReference>
<dbReference type="InterPro" id="IPR050312">
    <property type="entry name" value="IolE/XylAMocC-like"/>
</dbReference>
<dbReference type="Pfam" id="PF01261">
    <property type="entry name" value="AP_endonuc_2"/>
    <property type="match status" value="1"/>
</dbReference>
<dbReference type="Gene3D" id="3.20.20.150">
    <property type="entry name" value="Divalent-metal-dependent TIM barrel enzymes"/>
    <property type="match status" value="1"/>
</dbReference>
<dbReference type="InterPro" id="IPR013022">
    <property type="entry name" value="Xyl_isomerase-like_TIM-brl"/>
</dbReference>
<dbReference type="PANTHER" id="PTHR12110">
    <property type="entry name" value="HYDROXYPYRUVATE ISOMERASE"/>
    <property type="match status" value="1"/>
</dbReference>
<dbReference type="AlphaFoldDB" id="A0A517SCX7"/>
<protein>
    <submittedName>
        <fullName evidence="2">D-tagatose 3-epimerase</fullName>
        <ecNumber evidence="2">5.3.1.-</ecNumber>
    </submittedName>
</protein>
<accession>A0A517SCX7</accession>
<dbReference type="EMBL" id="CP036271">
    <property type="protein sequence ID" value="QDT53979.1"/>
    <property type="molecule type" value="Genomic_DNA"/>
</dbReference>
<keyword evidence="2" id="KW-0413">Isomerase</keyword>
<organism evidence="2 3">
    <name type="scientific">Caulifigura coniformis</name>
    <dbReference type="NCBI Taxonomy" id="2527983"/>
    <lineage>
        <taxon>Bacteria</taxon>
        <taxon>Pseudomonadati</taxon>
        <taxon>Planctomycetota</taxon>
        <taxon>Planctomycetia</taxon>
        <taxon>Planctomycetales</taxon>
        <taxon>Planctomycetaceae</taxon>
        <taxon>Caulifigura</taxon>
    </lineage>
</organism>
<dbReference type="GO" id="GO:0016853">
    <property type="term" value="F:isomerase activity"/>
    <property type="evidence" value="ECO:0007669"/>
    <property type="project" value="UniProtKB-KW"/>
</dbReference>
<name>A0A517SCX7_9PLAN</name>
<gene>
    <name evidence="2" type="ORF">Pan44_20060</name>
</gene>
<dbReference type="EC" id="5.3.1.-" evidence="2"/>
<keyword evidence="3" id="KW-1185">Reference proteome</keyword>
<proteinExistence type="predicted"/>
<dbReference type="InParanoid" id="A0A517SCX7"/>
<sequence>MKYALCQELFENRSWEDQCRTMARLGYTGAEVAPFSICAHPRDLLPTDRHRLRETAETHGVEIIGLHWLLAKTAGFHLTADDPRIRAATADYLSLLADLCADLGGTIMVFGSPAQRSLREGLSREEGIDRAVETFKACMPRLGERGVTLCLEPLTTKETNFINTCADAAEIIERVNLPAIALHQDVKAMLGEETPIPALIDRFKSITKHFHVNDSNLLGPGMGETDYLPIFRALRDSRYDGWISVEVFDYSPGADHIARESIEYMHRINAQLDGASA</sequence>
<evidence type="ECO:0000313" key="3">
    <source>
        <dbReference type="Proteomes" id="UP000315700"/>
    </source>
</evidence>
<feature type="domain" description="Xylose isomerase-like TIM barrel" evidence="1">
    <location>
        <begin position="21"/>
        <end position="266"/>
    </location>
</feature>